<gene>
    <name evidence="5" type="ORF">JGUZn3_08570</name>
</gene>
<accession>A0A7H1NQM9</accession>
<evidence type="ECO:0000256" key="2">
    <source>
        <dbReference type="ARBA" id="ARBA00023134"/>
    </source>
</evidence>
<evidence type="ECO:0000313" key="5">
    <source>
        <dbReference type="EMBL" id="QNT78089.1"/>
    </source>
</evidence>
<dbReference type="Proteomes" id="UP000516349">
    <property type="component" value="Chromosome"/>
</dbReference>
<proteinExistence type="predicted"/>
<organism evidence="5 6">
    <name type="scientific">Entomobacter blattae</name>
    <dbReference type="NCBI Taxonomy" id="2762277"/>
    <lineage>
        <taxon>Bacteria</taxon>
        <taxon>Pseudomonadati</taxon>
        <taxon>Pseudomonadota</taxon>
        <taxon>Alphaproteobacteria</taxon>
        <taxon>Acetobacterales</taxon>
        <taxon>Acetobacteraceae</taxon>
        <taxon>Entomobacter</taxon>
    </lineage>
</organism>
<feature type="domain" description="Translation initiation factor IF-2 N-terminal" evidence="4">
    <location>
        <begin position="48"/>
        <end position="98"/>
    </location>
</feature>
<dbReference type="Gene3D" id="3.40.50.300">
    <property type="entry name" value="P-loop containing nucleotide triphosphate hydrolases"/>
    <property type="match status" value="1"/>
</dbReference>
<dbReference type="KEGG" id="ebla:JGUZn3_08570"/>
<reference evidence="5 6" key="1">
    <citation type="submission" date="2020-08" db="EMBL/GenBank/DDBJ databases">
        <title>Complete genome sequence of Entomobacter blattae G55GP.</title>
        <authorList>
            <person name="Poehlein A."/>
            <person name="Guzman J."/>
            <person name="Daniel R."/>
            <person name="Vilcinskas A."/>
        </authorList>
    </citation>
    <scope>NUCLEOTIDE SEQUENCE [LARGE SCALE GENOMIC DNA]</scope>
    <source>
        <strain evidence="5 6">G55GP</strain>
    </source>
</reference>
<dbReference type="InterPro" id="IPR006847">
    <property type="entry name" value="IF2_N"/>
</dbReference>
<dbReference type="GO" id="GO:0005737">
    <property type="term" value="C:cytoplasm"/>
    <property type="evidence" value="ECO:0007669"/>
    <property type="project" value="TreeGrafter"/>
</dbReference>
<dbReference type="AlphaFoldDB" id="A0A7H1NQM9"/>
<evidence type="ECO:0000313" key="6">
    <source>
        <dbReference type="Proteomes" id="UP000516349"/>
    </source>
</evidence>
<keyword evidence="6" id="KW-1185">Reference proteome</keyword>
<dbReference type="PANTHER" id="PTHR43381:SF5">
    <property type="entry name" value="TR-TYPE G DOMAIN-CONTAINING PROTEIN"/>
    <property type="match status" value="1"/>
</dbReference>
<dbReference type="GO" id="GO:0005525">
    <property type="term" value="F:GTP binding"/>
    <property type="evidence" value="ECO:0007669"/>
    <property type="project" value="UniProtKB-KW"/>
</dbReference>
<keyword evidence="2" id="KW-0342">GTP-binding</keyword>
<dbReference type="Pfam" id="PF04760">
    <property type="entry name" value="IF2_N"/>
    <property type="match status" value="1"/>
</dbReference>
<evidence type="ECO:0000259" key="4">
    <source>
        <dbReference type="Pfam" id="PF04760"/>
    </source>
</evidence>
<dbReference type="PANTHER" id="PTHR43381">
    <property type="entry name" value="TRANSLATION INITIATION FACTOR IF-2-RELATED"/>
    <property type="match status" value="1"/>
</dbReference>
<keyword evidence="1" id="KW-0547">Nucleotide-binding</keyword>
<feature type="region of interest" description="Disordered" evidence="3">
    <location>
        <begin position="1"/>
        <end position="21"/>
    </location>
</feature>
<dbReference type="SUPFAM" id="SSF52540">
    <property type="entry name" value="P-loop containing nucleoside triphosphate hydrolases"/>
    <property type="match status" value="2"/>
</dbReference>
<protein>
    <recommendedName>
        <fullName evidence="4">Translation initiation factor IF-2 N-terminal domain-containing protein</fullName>
    </recommendedName>
</protein>
<sequence>MQAAIDGDDDKTRSLASVRRQRERERRQAELERLRSDQVRVVREVVLPETITIQELANRMAARQGEVIKALMKMGVMATGPQIIDADTAELVVEEFGHRVRRVAESDVEIGIEGIEDTPDQLKKRPPVITIMGHVDHGKTSLLDALRTTDVVAGEEGFFYFFGMVSSRLFPFLPDFPAAKLENFCFFMVGSTNKRHLSLIKFKICLTPLYSLSN</sequence>
<dbReference type="InterPro" id="IPR015760">
    <property type="entry name" value="TIF_IF2"/>
</dbReference>
<dbReference type="EMBL" id="CP060244">
    <property type="protein sequence ID" value="QNT78089.1"/>
    <property type="molecule type" value="Genomic_DNA"/>
</dbReference>
<dbReference type="InterPro" id="IPR027417">
    <property type="entry name" value="P-loop_NTPase"/>
</dbReference>
<evidence type="ECO:0000256" key="1">
    <source>
        <dbReference type="ARBA" id="ARBA00022741"/>
    </source>
</evidence>
<name>A0A7H1NQM9_9PROT</name>
<evidence type="ECO:0000256" key="3">
    <source>
        <dbReference type="SAM" id="MobiDB-lite"/>
    </source>
</evidence>
<dbReference type="GO" id="GO:0003743">
    <property type="term" value="F:translation initiation factor activity"/>
    <property type="evidence" value="ECO:0007669"/>
    <property type="project" value="TreeGrafter"/>
</dbReference>